<keyword evidence="1 2" id="KW-0597">Phosphoprotein</keyword>
<dbReference type="PANTHER" id="PTHR44591:SF25">
    <property type="entry name" value="CHEMOTAXIS TWO-COMPONENT RESPONSE REGULATOR"/>
    <property type="match status" value="1"/>
</dbReference>
<evidence type="ECO:0000313" key="5">
    <source>
        <dbReference type="Proteomes" id="UP000249842"/>
    </source>
</evidence>
<dbReference type="AlphaFoldDB" id="A0A328B545"/>
<proteinExistence type="predicted"/>
<keyword evidence="5" id="KW-1185">Reference proteome</keyword>
<dbReference type="InterPro" id="IPR011006">
    <property type="entry name" value="CheY-like_superfamily"/>
</dbReference>
<evidence type="ECO:0000256" key="2">
    <source>
        <dbReference type="PROSITE-ProRule" id="PRU00169"/>
    </source>
</evidence>
<feature type="domain" description="Response regulatory" evidence="3">
    <location>
        <begin position="8"/>
        <end position="125"/>
    </location>
</feature>
<dbReference type="PROSITE" id="PS50110">
    <property type="entry name" value="RESPONSE_REGULATORY"/>
    <property type="match status" value="1"/>
</dbReference>
<dbReference type="InterPro" id="IPR001789">
    <property type="entry name" value="Sig_transdc_resp-reg_receiver"/>
</dbReference>
<dbReference type="OrthoDB" id="9800897at2"/>
<evidence type="ECO:0000256" key="1">
    <source>
        <dbReference type="ARBA" id="ARBA00022553"/>
    </source>
</evidence>
<accession>A0A328B545</accession>
<gene>
    <name evidence="4" type="ORF">DJ021_14850</name>
</gene>
<reference evidence="5" key="1">
    <citation type="submission" date="2018-05" db="EMBL/GenBank/DDBJ databases">
        <authorList>
            <person name="Li X."/>
        </authorList>
    </citation>
    <scope>NUCLEOTIDE SEQUENCE [LARGE SCALE GENOMIC DNA]</scope>
    <source>
        <strain evidence="5">HKS-05</strain>
    </source>
</reference>
<dbReference type="Gene3D" id="3.40.50.2300">
    <property type="match status" value="1"/>
</dbReference>
<evidence type="ECO:0000313" key="4">
    <source>
        <dbReference type="EMBL" id="RAK60994.1"/>
    </source>
</evidence>
<evidence type="ECO:0000259" key="3">
    <source>
        <dbReference type="PROSITE" id="PS50110"/>
    </source>
</evidence>
<dbReference type="InterPro" id="IPR050595">
    <property type="entry name" value="Bact_response_regulator"/>
</dbReference>
<feature type="modified residue" description="4-aspartylphosphate" evidence="2">
    <location>
        <position position="57"/>
    </location>
</feature>
<dbReference type="PANTHER" id="PTHR44591">
    <property type="entry name" value="STRESS RESPONSE REGULATOR PROTEIN 1"/>
    <property type="match status" value="1"/>
</dbReference>
<organism evidence="4 5">
    <name type="scientific">Phenylobacterium hankyongense</name>
    <dbReference type="NCBI Taxonomy" id="1813876"/>
    <lineage>
        <taxon>Bacteria</taxon>
        <taxon>Pseudomonadati</taxon>
        <taxon>Pseudomonadota</taxon>
        <taxon>Alphaproteobacteria</taxon>
        <taxon>Caulobacterales</taxon>
        <taxon>Caulobacteraceae</taxon>
        <taxon>Phenylobacterium</taxon>
    </lineage>
</organism>
<dbReference type="SMART" id="SM00448">
    <property type="entry name" value="REC"/>
    <property type="match status" value="1"/>
</dbReference>
<protein>
    <submittedName>
        <fullName evidence="4">Response regulator</fullName>
    </submittedName>
</protein>
<dbReference type="GO" id="GO:0000160">
    <property type="term" value="P:phosphorelay signal transduction system"/>
    <property type="evidence" value="ECO:0007669"/>
    <property type="project" value="InterPro"/>
</dbReference>
<dbReference type="Pfam" id="PF00072">
    <property type="entry name" value="Response_reg"/>
    <property type="match status" value="1"/>
</dbReference>
<sequence length="129" mass="14162">MPDAHKVRVLVIDDATLVRLYYRDALERAGYEVDEALNGLEALEKLLVAPADLLIVDVNMPQMDGLAFLKVLRRQDLPVSAIPALISSTEAGPQDKAAARAAGANFYLVKPQTPEILVEYVDLMCGRRT</sequence>
<dbReference type="RefSeq" id="WP_111458286.1">
    <property type="nucleotide sequence ID" value="NZ_QFYP01000001.1"/>
</dbReference>
<dbReference type="EMBL" id="QFYP01000001">
    <property type="protein sequence ID" value="RAK60994.1"/>
    <property type="molecule type" value="Genomic_DNA"/>
</dbReference>
<comment type="caution">
    <text evidence="4">The sequence shown here is derived from an EMBL/GenBank/DDBJ whole genome shotgun (WGS) entry which is preliminary data.</text>
</comment>
<name>A0A328B545_9CAUL</name>
<dbReference type="SUPFAM" id="SSF52172">
    <property type="entry name" value="CheY-like"/>
    <property type="match status" value="1"/>
</dbReference>
<dbReference type="Proteomes" id="UP000249842">
    <property type="component" value="Unassembled WGS sequence"/>
</dbReference>